<comment type="subcellular location">
    <subcellularLocation>
        <location evidence="1">Membrane</location>
        <topology evidence="1">Multi-pass membrane protein</topology>
    </subcellularLocation>
</comment>
<evidence type="ECO:0000256" key="5">
    <source>
        <dbReference type="ARBA" id="ARBA00023136"/>
    </source>
</evidence>
<feature type="transmembrane region" description="Helical" evidence="6">
    <location>
        <begin position="82"/>
        <end position="101"/>
    </location>
</feature>
<evidence type="ECO:0000256" key="2">
    <source>
        <dbReference type="ARBA" id="ARBA00022692"/>
    </source>
</evidence>
<evidence type="ECO:0000256" key="1">
    <source>
        <dbReference type="ARBA" id="ARBA00004141"/>
    </source>
</evidence>
<keyword evidence="4 6" id="KW-1133">Transmembrane helix</keyword>
<dbReference type="InterPro" id="IPR047928">
    <property type="entry name" value="Perm_prefix_1"/>
</dbReference>
<dbReference type="AlphaFoldDB" id="A0A1I1I7D1"/>
<evidence type="ECO:0000313" key="7">
    <source>
        <dbReference type="EMBL" id="SFC32066.1"/>
    </source>
</evidence>
<dbReference type="Proteomes" id="UP000199263">
    <property type="component" value="Unassembled WGS sequence"/>
</dbReference>
<sequence>MSIKNNDEINNYINDVCLQVKNRRVHKEIKNELVAHLEEKTNEYIRLGEHEDEALKKAINQMGSSKQVGSELNTVHRSNPEWSVIVLSVVLALFSIVIMSFFQWNGYFEKFSGYISKRNNIFNILGILCLVGACFIDYRKIKKYSKYIYIVGLLGISITVFGDSPIANGVKQWIQIGTITINMGYVAPMLIIVALSGIYDNYNWNSKMKIITGVLLGIVPIILIVKTNSLCSILIYAISLCLLVYLSKAGKKILSLFIGIQTLIMILTGRGFQSILNYIDINGNEYIYNQLKIIRDSSVLIGKATNFEKNIIPDFYADYILSYIIYNFGWIAGIIVITIIGALLIRIIKVALCVKNSYGKSLVLGVVAIISFQFIWNVLLNFGITIIGAPLPFISYGGTSMIVNMLIVGIIINVYKGRSISKVELE</sequence>
<dbReference type="EMBL" id="FOMG01000002">
    <property type="protein sequence ID" value="SFC32066.1"/>
    <property type="molecule type" value="Genomic_DNA"/>
</dbReference>
<keyword evidence="7" id="KW-0132">Cell division</keyword>
<dbReference type="NCBIfam" id="NF038403">
    <property type="entry name" value="perm_prefix_1"/>
    <property type="match status" value="1"/>
</dbReference>
<feature type="transmembrane region" description="Helical" evidence="6">
    <location>
        <begin position="147"/>
        <end position="167"/>
    </location>
</feature>
<gene>
    <name evidence="7" type="ORF">SAMN05421842_102156</name>
</gene>
<reference evidence="7 8" key="1">
    <citation type="submission" date="2016-10" db="EMBL/GenBank/DDBJ databases">
        <authorList>
            <person name="de Groot N.N."/>
        </authorList>
    </citation>
    <scope>NUCLEOTIDE SEQUENCE [LARGE SCALE GENOMIC DNA]</scope>
    <source>
        <strain evidence="7 8">DSM 12992</strain>
    </source>
</reference>
<organism evidence="7 8">
    <name type="scientific">Clostridium uliginosum</name>
    <dbReference type="NCBI Taxonomy" id="119641"/>
    <lineage>
        <taxon>Bacteria</taxon>
        <taxon>Bacillati</taxon>
        <taxon>Bacillota</taxon>
        <taxon>Clostridia</taxon>
        <taxon>Eubacteriales</taxon>
        <taxon>Clostridiaceae</taxon>
        <taxon>Clostridium</taxon>
    </lineage>
</organism>
<feature type="transmembrane region" description="Helical" evidence="6">
    <location>
        <begin position="230"/>
        <end position="246"/>
    </location>
</feature>
<keyword evidence="5 6" id="KW-0472">Membrane</keyword>
<evidence type="ECO:0000256" key="6">
    <source>
        <dbReference type="SAM" id="Phobius"/>
    </source>
</evidence>
<dbReference type="InterPro" id="IPR001182">
    <property type="entry name" value="FtsW/RodA"/>
</dbReference>
<name>A0A1I1I7D1_9CLOT</name>
<evidence type="ECO:0000256" key="4">
    <source>
        <dbReference type="ARBA" id="ARBA00022989"/>
    </source>
</evidence>
<feature type="transmembrane region" description="Helical" evidence="6">
    <location>
        <begin position="323"/>
        <end position="349"/>
    </location>
</feature>
<feature type="transmembrane region" description="Helical" evidence="6">
    <location>
        <begin position="208"/>
        <end position="224"/>
    </location>
</feature>
<feature type="transmembrane region" description="Helical" evidence="6">
    <location>
        <begin position="393"/>
        <end position="415"/>
    </location>
</feature>
<keyword evidence="7" id="KW-0131">Cell cycle</keyword>
<dbReference type="STRING" id="119641.SAMN05421842_102156"/>
<keyword evidence="8" id="KW-1185">Reference proteome</keyword>
<dbReference type="GO" id="GO:0015648">
    <property type="term" value="F:lipid-linked peptidoglycan transporter activity"/>
    <property type="evidence" value="ECO:0007669"/>
    <property type="project" value="TreeGrafter"/>
</dbReference>
<keyword evidence="3" id="KW-0133">Cell shape</keyword>
<dbReference type="GO" id="GO:0032153">
    <property type="term" value="C:cell division site"/>
    <property type="evidence" value="ECO:0007669"/>
    <property type="project" value="TreeGrafter"/>
</dbReference>
<dbReference type="GO" id="GO:0005886">
    <property type="term" value="C:plasma membrane"/>
    <property type="evidence" value="ECO:0007669"/>
    <property type="project" value="TreeGrafter"/>
</dbReference>
<dbReference type="OrthoDB" id="9802195at2"/>
<feature type="transmembrane region" description="Helical" evidence="6">
    <location>
        <begin position="253"/>
        <end position="272"/>
    </location>
</feature>
<dbReference type="PANTHER" id="PTHR30474:SF1">
    <property type="entry name" value="PEPTIDOGLYCAN GLYCOSYLTRANSFERASE MRDB"/>
    <property type="match status" value="1"/>
</dbReference>
<feature type="transmembrane region" description="Helical" evidence="6">
    <location>
        <begin position="361"/>
        <end position="387"/>
    </location>
</feature>
<feature type="transmembrane region" description="Helical" evidence="6">
    <location>
        <begin position="173"/>
        <end position="196"/>
    </location>
</feature>
<dbReference type="Pfam" id="PF01098">
    <property type="entry name" value="FTSW_RODA_SPOVE"/>
    <property type="match status" value="1"/>
</dbReference>
<keyword evidence="2 6" id="KW-0812">Transmembrane</keyword>
<accession>A0A1I1I7D1</accession>
<dbReference type="RefSeq" id="WP_090088434.1">
    <property type="nucleotide sequence ID" value="NZ_FOMG01000002.1"/>
</dbReference>
<dbReference type="GO" id="GO:0051301">
    <property type="term" value="P:cell division"/>
    <property type="evidence" value="ECO:0007669"/>
    <property type="project" value="UniProtKB-KW"/>
</dbReference>
<protein>
    <submittedName>
        <fullName evidence="7">Cell division protein FtsW, lipid II flippase</fullName>
    </submittedName>
</protein>
<dbReference type="GO" id="GO:0008360">
    <property type="term" value="P:regulation of cell shape"/>
    <property type="evidence" value="ECO:0007669"/>
    <property type="project" value="UniProtKB-KW"/>
</dbReference>
<evidence type="ECO:0000313" key="8">
    <source>
        <dbReference type="Proteomes" id="UP000199263"/>
    </source>
</evidence>
<proteinExistence type="predicted"/>
<evidence type="ECO:0000256" key="3">
    <source>
        <dbReference type="ARBA" id="ARBA00022960"/>
    </source>
</evidence>
<feature type="transmembrane region" description="Helical" evidence="6">
    <location>
        <begin position="121"/>
        <end position="138"/>
    </location>
</feature>
<dbReference type="PANTHER" id="PTHR30474">
    <property type="entry name" value="CELL CYCLE PROTEIN"/>
    <property type="match status" value="1"/>
</dbReference>